<evidence type="ECO:0000313" key="8">
    <source>
        <dbReference type="Proteomes" id="UP000095544"/>
    </source>
</evidence>
<gene>
    <name evidence="7" type="primary">codB_5</name>
    <name evidence="7" type="ORF">ERS852491_03808</name>
</gene>
<comment type="subcellular location">
    <subcellularLocation>
        <location evidence="1">Membrane</location>
        <topology evidence="1">Multi-pass membrane protein</topology>
    </subcellularLocation>
</comment>
<feature type="transmembrane region" description="Helical" evidence="6">
    <location>
        <begin position="196"/>
        <end position="217"/>
    </location>
</feature>
<feature type="transmembrane region" description="Helical" evidence="6">
    <location>
        <begin position="272"/>
        <end position="297"/>
    </location>
</feature>
<reference evidence="7 8" key="1">
    <citation type="submission" date="2015-09" db="EMBL/GenBank/DDBJ databases">
        <authorList>
            <consortium name="Pathogen Informatics"/>
        </authorList>
    </citation>
    <scope>NUCLEOTIDE SEQUENCE [LARGE SCALE GENOMIC DNA]</scope>
    <source>
        <strain evidence="7 8">2789STDY5834876</strain>
    </source>
</reference>
<dbReference type="EMBL" id="CYZU01000045">
    <property type="protein sequence ID" value="CUO94894.1"/>
    <property type="molecule type" value="Genomic_DNA"/>
</dbReference>
<dbReference type="Proteomes" id="UP000095544">
    <property type="component" value="Unassembled WGS sequence"/>
</dbReference>
<feature type="transmembrane region" description="Helical" evidence="6">
    <location>
        <begin position="99"/>
        <end position="122"/>
    </location>
</feature>
<dbReference type="GO" id="GO:0015209">
    <property type="term" value="F:cytosine transmembrane transporter activity"/>
    <property type="evidence" value="ECO:0007669"/>
    <property type="project" value="InterPro"/>
</dbReference>
<proteinExistence type="inferred from homology"/>
<dbReference type="Pfam" id="PF02133">
    <property type="entry name" value="Transp_cyt_pur"/>
    <property type="match status" value="1"/>
</dbReference>
<feature type="transmembrane region" description="Helical" evidence="6">
    <location>
        <begin position="309"/>
        <end position="329"/>
    </location>
</feature>
<evidence type="ECO:0000256" key="2">
    <source>
        <dbReference type="ARBA" id="ARBA00008974"/>
    </source>
</evidence>
<dbReference type="PANTHER" id="PTHR30569:SF0">
    <property type="entry name" value="CYTOSINE PERMEASE"/>
    <property type="match status" value="1"/>
</dbReference>
<dbReference type="RefSeq" id="WP_050640303.1">
    <property type="nucleotide sequence ID" value="NZ_CABKUE010000008.1"/>
</dbReference>
<dbReference type="OrthoDB" id="9787279at2"/>
<dbReference type="STRING" id="39482.ERS852491_03808"/>
<evidence type="ECO:0000256" key="3">
    <source>
        <dbReference type="ARBA" id="ARBA00022692"/>
    </source>
</evidence>
<feature type="transmembrane region" description="Helical" evidence="6">
    <location>
        <begin position="134"/>
        <end position="151"/>
    </location>
</feature>
<keyword evidence="5 6" id="KW-0472">Membrane</keyword>
<feature type="transmembrane region" description="Helical" evidence="6">
    <location>
        <begin position="365"/>
        <end position="384"/>
    </location>
</feature>
<dbReference type="PANTHER" id="PTHR30569">
    <property type="entry name" value="CYTOSINE TRANSPORTER CODB"/>
    <property type="match status" value="1"/>
</dbReference>
<feature type="transmembrane region" description="Helical" evidence="6">
    <location>
        <begin position="56"/>
        <end position="78"/>
    </location>
</feature>
<feature type="transmembrane region" description="Helical" evidence="6">
    <location>
        <begin position="229"/>
        <end position="252"/>
    </location>
</feature>
<sequence length="429" mass="46825">MGEVIQKESAAQERIPDEQRQGLSGPLFAMLGMNVAVSTLMVGGGLIEKLTLKESIFVIIIGNLILVTIFYIQGLIGMREGLTTYKLTEMAFGKYANKFLVSGAMCISLFGWFGIQTSLAALSIQKIFPQFSNYKLIVIIVGVLMTIFAAKGFHSIKWVNYILIPPILILVVWGLIKTSNTYGLANIWSYVPKEHMGIMSGLNMVVGLIMCGAIISSDYTRFCKKKKSHIAIISIIGIGGISAIQETGTAIIAMTAPSYNIVDVLFNLGFNWVAFVILIGAAWSTNLTGAYSGGLALNNIFPKQKRSTLTFVAGMIGTVLAMLNVIQYFQSFLNLISVIYGPIAGILWVEYYLIHKKEYVVESNFNVAGIVCCVIGAVTCYITSFVVVVGVSAVNGLVMAGATYYGYRVWAKGKERVTEQEHNDQKSHS</sequence>
<feature type="transmembrane region" description="Helical" evidence="6">
    <location>
        <begin position="335"/>
        <end position="353"/>
    </location>
</feature>
<evidence type="ECO:0000313" key="7">
    <source>
        <dbReference type="EMBL" id="CUO94894.1"/>
    </source>
</evidence>
<dbReference type="CDD" id="cd11484">
    <property type="entry name" value="SLC-NCS1sbd_CobB-like"/>
    <property type="match status" value="1"/>
</dbReference>
<name>A0A174J578_9FIRM</name>
<feature type="transmembrane region" description="Helical" evidence="6">
    <location>
        <begin position="158"/>
        <end position="176"/>
    </location>
</feature>
<comment type="similarity">
    <text evidence="2">Belongs to the purine-cytosine permease (2.A.39) family.</text>
</comment>
<dbReference type="InterPro" id="IPR001248">
    <property type="entry name" value="Pur-cyt_permease"/>
</dbReference>
<protein>
    <submittedName>
        <fullName evidence="7">Cytosine permease</fullName>
    </submittedName>
</protein>
<organism evidence="7 8">
    <name type="scientific">Faecalicatena contorta</name>
    <dbReference type="NCBI Taxonomy" id="39482"/>
    <lineage>
        <taxon>Bacteria</taxon>
        <taxon>Bacillati</taxon>
        <taxon>Bacillota</taxon>
        <taxon>Clostridia</taxon>
        <taxon>Lachnospirales</taxon>
        <taxon>Lachnospiraceae</taxon>
        <taxon>Faecalicatena</taxon>
    </lineage>
</organism>
<dbReference type="Gene3D" id="1.10.4160.10">
    <property type="entry name" value="Hydantoin permease"/>
    <property type="match status" value="1"/>
</dbReference>
<evidence type="ECO:0000256" key="4">
    <source>
        <dbReference type="ARBA" id="ARBA00022989"/>
    </source>
</evidence>
<keyword evidence="3 6" id="KW-0812">Transmembrane</keyword>
<dbReference type="AlphaFoldDB" id="A0A174J578"/>
<dbReference type="InterPro" id="IPR030191">
    <property type="entry name" value="CodB"/>
</dbReference>
<evidence type="ECO:0000256" key="1">
    <source>
        <dbReference type="ARBA" id="ARBA00004141"/>
    </source>
</evidence>
<evidence type="ECO:0000256" key="6">
    <source>
        <dbReference type="SAM" id="Phobius"/>
    </source>
</evidence>
<keyword evidence="4 6" id="KW-1133">Transmembrane helix</keyword>
<evidence type="ECO:0000256" key="5">
    <source>
        <dbReference type="ARBA" id="ARBA00023136"/>
    </source>
</evidence>
<feature type="transmembrane region" description="Helical" evidence="6">
    <location>
        <begin position="23"/>
        <end position="44"/>
    </location>
</feature>
<dbReference type="GO" id="GO:0005886">
    <property type="term" value="C:plasma membrane"/>
    <property type="evidence" value="ECO:0007669"/>
    <property type="project" value="TreeGrafter"/>
</dbReference>
<accession>A0A174J578</accession>